<dbReference type="InterPro" id="IPR013083">
    <property type="entry name" value="Znf_RING/FYVE/PHD"/>
</dbReference>
<dbReference type="InterPro" id="IPR001650">
    <property type="entry name" value="Helicase_C-like"/>
</dbReference>
<dbReference type="Pfam" id="PF13445">
    <property type="entry name" value="zf-RING_UBOX"/>
    <property type="match status" value="1"/>
</dbReference>
<feature type="region of interest" description="Disordered" evidence="10">
    <location>
        <begin position="1040"/>
        <end position="1095"/>
    </location>
</feature>
<feature type="domain" description="RING-type" evidence="11">
    <location>
        <begin position="957"/>
        <end position="1009"/>
    </location>
</feature>
<dbReference type="SMART" id="SM00490">
    <property type="entry name" value="HELICc"/>
    <property type="match status" value="1"/>
</dbReference>
<feature type="region of interest" description="Disordered" evidence="10">
    <location>
        <begin position="192"/>
        <end position="232"/>
    </location>
</feature>
<dbReference type="SUPFAM" id="SSF57850">
    <property type="entry name" value="RING/U-box"/>
    <property type="match status" value="1"/>
</dbReference>
<dbReference type="InterPro" id="IPR027370">
    <property type="entry name" value="Znf-RING_euk"/>
</dbReference>
<dbReference type="STRING" id="698492.A0A0E9NGL0"/>
<dbReference type="GO" id="GO:0005524">
    <property type="term" value="F:ATP binding"/>
    <property type="evidence" value="ECO:0007669"/>
    <property type="project" value="UniProtKB-KW"/>
</dbReference>
<dbReference type="SUPFAM" id="SSF52540">
    <property type="entry name" value="P-loop containing nucleoside triphosphate hydrolases"/>
    <property type="match status" value="2"/>
</dbReference>
<evidence type="ECO:0000256" key="3">
    <source>
        <dbReference type="ARBA" id="ARBA00022741"/>
    </source>
</evidence>
<keyword evidence="15" id="KW-1185">Reference proteome</keyword>
<keyword evidence="3" id="KW-0547">Nucleotide-binding</keyword>
<dbReference type="CDD" id="cd16449">
    <property type="entry name" value="RING-HC"/>
    <property type="match status" value="1"/>
</dbReference>
<feature type="compositionally biased region" description="Basic and acidic residues" evidence="10">
    <location>
        <begin position="199"/>
        <end position="225"/>
    </location>
</feature>
<dbReference type="GO" id="GO:0000724">
    <property type="term" value="P:double-strand break repair via homologous recombination"/>
    <property type="evidence" value="ECO:0007669"/>
    <property type="project" value="TreeGrafter"/>
</dbReference>
<dbReference type="PANTHER" id="PTHR45626">
    <property type="entry name" value="TRANSCRIPTION TERMINATION FACTOR 2-RELATED"/>
    <property type="match status" value="1"/>
</dbReference>
<dbReference type="InterPro" id="IPR000330">
    <property type="entry name" value="SNF2_N"/>
</dbReference>
<keyword evidence="7" id="KW-0862">Zinc</keyword>
<dbReference type="GO" id="GO:0008094">
    <property type="term" value="F:ATP-dependent activity, acting on DNA"/>
    <property type="evidence" value="ECO:0007669"/>
    <property type="project" value="TreeGrafter"/>
</dbReference>
<gene>
    <name evidence="14" type="ORF">G7K_3099-t1</name>
</gene>
<evidence type="ECO:0000256" key="5">
    <source>
        <dbReference type="ARBA" id="ARBA00022801"/>
    </source>
</evidence>
<feature type="domain" description="Helicase ATP-binding" evidence="12">
    <location>
        <begin position="600"/>
        <end position="796"/>
    </location>
</feature>
<proteinExistence type="inferred from homology"/>
<dbReference type="PROSITE" id="PS00518">
    <property type="entry name" value="ZF_RING_1"/>
    <property type="match status" value="1"/>
</dbReference>
<sequence>MRAAARLLGATLLFDLSGLDPSPPVVAESSWPVSVVALGVALFCAARTRIAAFGTLDPLEVHVGQCGLIGIVTRVSGAYLSVFILSAAYRTIAFIQLIAEANPVSPTIASIQSAIRPSPSVAAVMLDPKISQEIDLIKEQTAVYQNLIEKSNKFSPRYAQRVKNLREQMQACEVRLAVLEGRVASTPATATATEVNGAGDKRRIEETALSSDDDKPEAKKEKIDGEEGTGTANGAVFHANAGDDDISLAAIEAYNIRKEKEEQERRDEIFARALSSELNGGIIDITDGEARIVPSPQEKSQEEADAVLARRMQEEFGQNRWAPQGPQMSVDDLPSMPNMPSQAKKHGTIDGYWGEREERVERNPMLLGRGVVKPEPLDHGEGSSMRSMTDIANSLIKREPAPWHAFGNGNGESSRGLAGGVIDLTNDSDSPPPVVKYSMASSIAWAMDYVAQAIAKVAPYNPALAQQMRNNRAFAESMAKGIHSSKLPRPYEHFGRAAQVAPPGLVMDRPRGMGSDAIGTAMNYLSGLTSDQITAGEGLPAGGMHMLEELTGTSKNELLDLLNNINADEDLKMEDREGTPGGLKPTLMEHQKVGLTWLKKMEASKNMGGILADDMGLGKTVQTLALIVANRSEDEACKTTLVVAPVALLRQWYDEIKEKTNCNPRLKVYLHHGNDRRHVHWREFARYDIVLTSYNLIGNEWKAVQKYEDRVSELLEAAEGATLTEGQLPLRPKAPFFDGTWYRIVLDEAQMVKNSNTNGSKGVCDLKAMYRWCLSGTPMQNSVEEMHSLIKFLRIKPYNQADRFRRDFSRPLKNGYTSDKKAAMTKLQTLLKAIMLRRTKTSTIDGKPILQLPPKTIEMVHPVFSEDELDFYKQLESKAQVQVSKYLKAGTVGKNYSNILVLLLRLRQACDHPYLLGDRGSSIDELVEIDEETAIKLAKSLAPDVVERLLAEDTFECSVCMELPQEALVIHPCGHFFCRECIVSICETQSAEAIAAGDEGRKGKCPTCRGVLDTKKLVSLNKIREIHGSALGSESQAMDDLLGLKGDDDDEDNWGSQAEESDGEFDDMKPKKSKGKGKAKAVEQPKKKKSRKNQHKEWLEEIKKAGSWYSSAKIDKCVEILIETRGNDYTEKSIVFSQFTSFLDLLEFELCKHGFDPIRYDGSMNAGQRTAAISEFKQSHEKTIFLCSLKAGNVGLNLTQASQVIMLDPFWNPYVEDQAIDRAHRIGQTRPVKVHRLTIQGTVEERVLTLQDKKRTLIEAAFDPQALKSIGRLNVRELAGLFGINV</sequence>
<name>A0A0E9NGL0_SAICN</name>
<keyword evidence="6" id="KW-0347">Helicase</keyword>
<dbReference type="Pfam" id="PF00271">
    <property type="entry name" value="Helicase_C"/>
    <property type="match status" value="1"/>
</dbReference>
<dbReference type="InterPro" id="IPR038718">
    <property type="entry name" value="SNF2-like_sf"/>
</dbReference>
<evidence type="ECO:0000256" key="9">
    <source>
        <dbReference type="PROSITE-ProRule" id="PRU00175"/>
    </source>
</evidence>
<dbReference type="GO" id="GO:0005737">
    <property type="term" value="C:cytoplasm"/>
    <property type="evidence" value="ECO:0007669"/>
    <property type="project" value="TreeGrafter"/>
</dbReference>
<dbReference type="InterPro" id="IPR027417">
    <property type="entry name" value="P-loop_NTPase"/>
</dbReference>
<comment type="similarity">
    <text evidence="1">Belongs to the SNF2/RAD54 helicase family.</text>
</comment>
<evidence type="ECO:0000256" key="2">
    <source>
        <dbReference type="ARBA" id="ARBA00022723"/>
    </source>
</evidence>
<feature type="compositionally biased region" description="Acidic residues" evidence="10">
    <location>
        <begin position="1047"/>
        <end position="1065"/>
    </location>
</feature>
<dbReference type="EMBL" id="BACD03000018">
    <property type="protein sequence ID" value="GAO48938.1"/>
    <property type="molecule type" value="Genomic_DNA"/>
</dbReference>
<evidence type="ECO:0000256" key="6">
    <source>
        <dbReference type="ARBA" id="ARBA00022806"/>
    </source>
</evidence>
<evidence type="ECO:0000259" key="12">
    <source>
        <dbReference type="PROSITE" id="PS51192"/>
    </source>
</evidence>
<dbReference type="InterPro" id="IPR014001">
    <property type="entry name" value="Helicase_ATP-bd"/>
</dbReference>
<evidence type="ECO:0000256" key="8">
    <source>
        <dbReference type="ARBA" id="ARBA00022840"/>
    </source>
</evidence>
<dbReference type="PROSITE" id="PS50089">
    <property type="entry name" value="ZF_RING_2"/>
    <property type="match status" value="1"/>
</dbReference>
<keyword evidence="8" id="KW-0067">ATP-binding</keyword>
<dbReference type="Gene3D" id="3.30.40.10">
    <property type="entry name" value="Zinc/RING finger domain, C3HC4 (zinc finger)"/>
    <property type="match status" value="1"/>
</dbReference>
<dbReference type="GO" id="GO:0016787">
    <property type="term" value="F:hydrolase activity"/>
    <property type="evidence" value="ECO:0007669"/>
    <property type="project" value="UniProtKB-KW"/>
</dbReference>
<dbReference type="GO" id="GO:0004386">
    <property type="term" value="F:helicase activity"/>
    <property type="evidence" value="ECO:0007669"/>
    <property type="project" value="UniProtKB-KW"/>
</dbReference>
<keyword evidence="2" id="KW-0479">Metal-binding</keyword>
<dbReference type="CDD" id="cd18793">
    <property type="entry name" value="SF2_C_SNF"/>
    <property type="match status" value="1"/>
</dbReference>
<dbReference type="InterPro" id="IPR001841">
    <property type="entry name" value="Znf_RING"/>
</dbReference>
<dbReference type="GO" id="GO:0005634">
    <property type="term" value="C:nucleus"/>
    <property type="evidence" value="ECO:0007669"/>
    <property type="project" value="TreeGrafter"/>
</dbReference>
<feature type="domain" description="Helicase C-terminal" evidence="13">
    <location>
        <begin position="1116"/>
        <end position="1279"/>
    </location>
</feature>
<evidence type="ECO:0000256" key="7">
    <source>
        <dbReference type="ARBA" id="ARBA00022833"/>
    </source>
</evidence>
<dbReference type="InterPro" id="IPR017907">
    <property type="entry name" value="Znf_RING_CS"/>
</dbReference>
<keyword evidence="5" id="KW-0378">Hydrolase</keyword>
<dbReference type="SMART" id="SM00184">
    <property type="entry name" value="RING"/>
    <property type="match status" value="1"/>
</dbReference>
<protein>
    <submittedName>
        <fullName evidence="14">Uncharacterized protein</fullName>
    </submittedName>
</protein>
<dbReference type="PROSITE" id="PS51194">
    <property type="entry name" value="HELICASE_CTER"/>
    <property type="match status" value="1"/>
</dbReference>
<dbReference type="GO" id="GO:0008270">
    <property type="term" value="F:zinc ion binding"/>
    <property type="evidence" value="ECO:0007669"/>
    <property type="project" value="UniProtKB-KW"/>
</dbReference>
<organism evidence="14 15">
    <name type="scientific">Saitoella complicata (strain BCRC 22490 / CBS 7301 / JCM 7358 / NBRC 10748 / NRRL Y-17804)</name>
    <dbReference type="NCBI Taxonomy" id="698492"/>
    <lineage>
        <taxon>Eukaryota</taxon>
        <taxon>Fungi</taxon>
        <taxon>Dikarya</taxon>
        <taxon>Ascomycota</taxon>
        <taxon>Taphrinomycotina</taxon>
        <taxon>Taphrinomycotina incertae sedis</taxon>
        <taxon>Saitoella</taxon>
    </lineage>
</organism>
<dbReference type="Proteomes" id="UP000033140">
    <property type="component" value="Unassembled WGS sequence"/>
</dbReference>
<evidence type="ECO:0000256" key="10">
    <source>
        <dbReference type="SAM" id="MobiDB-lite"/>
    </source>
</evidence>
<reference evidence="14 15" key="3">
    <citation type="journal article" date="2015" name="Genome Announc.">
        <title>Draft Genome Sequence of the Archiascomycetous Yeast Saitoella complicata.</title>
        <authorList>
            <person name="Yamauchi K."/>
            <person name="Kondo S."/>
            <person name="Hamamoto M."/>
            <person name="Takahashi Y."/>
            <person name="Ogura Y."/>
            <person name="Hayashi T."/>
            <person name="Nishida H."/>
        </authorList>
    </citation>
    <scope>NUCLEOTIDE SEQUENCE [LARGE SCALE GENOMIC DNA]</scope>
    <source>
        <strain evidence="14 15">NRRL Y-17804</strain>
    </source>
</reference>
<comment type="caution">
    <text evidence="14">The sequence shown here is derived from an EMBL/GenBank/DDBJ whole genome shotgun (WGS) entry which is preliminary data.</text>
</comment>
<dbReference type="Gene3D" id="3.40.50.10810">
    <property type="entry name" value="Tandem AAA-ATPase domain"/>
    <property type="match status" value="1"/>
</dbReference>
<evidence type="ECO:0000313" key="14">
    <source>
        <dbReference type="EMBL" id="GAO48938.1"/>
    </source>
</evidence>
<evidence type="ECO:0000313" key="15">
    <source>
        <dbReference type="Proteomes" id="UP000033140"/>
    </source>
</evidence>
<evidence type="ECO:0000259" key="11">
    <source>
        <dbReference type="PROSITE" id="PS50089"/>
    </source>
</evidence>
<dbReference type="InterPro" id="IPR050628">
    <property type="entry name" value="SNF2_RAD54_helicase_TF"/>
</dbReference>
<evidence type="ECO:0000256" key="1">
    <source>
        <dbReference type="ARBA" id="ARBA00007025"/>
    </source>
</evidence>
<dbReference type="PANTHER" id="PTHR45626:SF16">
    <property type="entry name" value="ATP-DEPENDENT HELICASE ULS1"/>
    <property type="match status" value="1"/>
</dbReference>
<dbReference type="Pfam" id="PF00176">
    <property type="entry name" value="SNF2-rel_dom"/>
    <property type="match status" value="1"/>
</dbReference>
<dbReference type="PROSITE" id="PS51192">
    <property type="entry name" value="HELICASE_ATP_BIND_1"/>
    <property type="match status" value="1"/>
</dbReference>
<evidence type="ECO:0000259" key="13">
    <source>
        <dbReference type="PROSITE" id="PS51194"/>
    </source>
</evidence>
<accession>A0A0E9NGL0</accession>
<reference evidence="14 15" key="1">
    <citation type="journal article" date="2011" name="J. Gen. Appl. Microbiol.">
        <title>Draft genome sequencing of the enigmatic yeast Saitoella complicata.</title>
        <authorList>
            <person name="Nishida H."/>
            <person name="Hamamoto M."/>
            <person name="Sugiyama J."/>
        </authorList>
    </citation>
    <scope>NUCLEOTIDE SEQUENCE [LARGE SCALE GENOMIC DNA]</scope>
    <source>
        <strain evidence="14 15">NRRL Y-17804</strain>
    </source>
</reference>
<dbReference type="InterPro" id="IPR049730">
    <property type="entry name" value="SNF2/RAD54-like_C"/>
</dbReference>
<evidence type="ECO:0000256" key="4">
    <source>
        <dbReference type="ARBA" id="ARBA00022771"/>
    </source>
</evidence>
<dbReference type="CDD" id="cd18008">
    <property type="entry name" value="DEXDc_SHPRH-like"/>
    <property type="match status" value="1"/>
</dbReference>
<dbReference type="SMART" id="SM00487">
    <property type="entry name" value="DEXDc"/>
    <property type="match status" value="1"/>
</dbReference>
<reference evidence="14 15" key="2">
    <citation type="journal article" date="2014" name="J. Gen. Appl. Microbiol.">
        <title>The early diverging ascomycetous budding yeast Saitoella complicata has three histone deacetylases belonging to the Clr6, Hos2, and Rpd3 lineages.</title>
        <authorList>
            <person name="Nishida H."/>
            <person name="Matsumoto T."/>
            <person name="Kondo S."/>
            <person name="Hamamoto M."/>
            <person name="Yoshikawa H."/>
        </authorList>
    </citation>
    <scope>NUCLEOTIDE SEQUENCE [LARGE SCALE GENOMIC DNA]</scope>
    <source>
        <strain evidence="14 15">NRRL Y-17804</strain>
    </source>
</reference>
<dbReference type="Gene3D" id="3.40.50.300">
    <property type="entry name" value="P-loop containing nucleotide triphosphate hydrolases"/>
    <property type="match status" value="1"/>
</dbReference>
<keyword evidence="4 9" id="KW-0863">Zinc-finger</keyword>